<protein>
    <recommendedName>
        <fullName evidence="3">CobQ/CobB/MinD/ParA nucleotide binding domain-containing protein</fullName>
    </recommendedName>
</protein>
<dbReference type="AlphaFoldDB" id="A0A6P1TTQ1"/>
<dbReference type="EMBL" id="CP048000">
    <property type="protein sequence ID" value="QHQ62878.1"/>
    <property type="molecule type" value="Genomic_DNA"/>
</dbReference>
<evidence type="ECO:0008006" key="3">
    <source>
        <dbReference type="Google" id="ProtNLM"/>
    </source>
</evidence>
<reference evidence="1 2" key="1">
    <citation type="submission" date="2020-01" db="EMBL/GenBank/DDBJ databases">
        <title>Genome analysis of Anaerocolumna sp. CBA3638.</title>
        <authorList>
            <person name="Kim J."/>
            <person name="Roh S.W."/>
        </authorList>
    </citation>
    <scope>NUCLEOTIDE SEQUENCE [LARGE SCALE GENOMIC DNA]</scope>
    <source>
        <strain evidence="1 2">CBA3638</strain>
    </source>
</reference>
<gene>
    <name evidence="1" type="ORF">Ana3638_20570</name>
</gene>
<dbReference type="Proteomes" id="UP000464314">
    <property type="component" value="Chromosome"/>
</dbReference>
<evidence type="ECO:0000313" key="1">
    <source>
        <dbReference type="EMBL" id="QHQ62878.1"/>
    </source>
</evidence>
<proteinExistence type="predicted"/>
<dbReference type="RefSeq" id="WP_161839700.1">
    <property type="nucleotide sequence ID" value="NZ_CP048000.1"/>
</dbReference>
<keyword evidence="2" id="KW-1185">Reference proteome</keyword>
<dbReference type="KEGG" id="anr:Ana3638_20570"/>
<name>A0A6P1TTQ1_9FIRM</name>
<accession>A0A6P1TTQ1</accession>
<sequence length="217" mass="25469">MSIKANVIGFLGIETYDIILYLSKMLYHLNKKVLIIDDSDTEALTYCISIPATMNPKINRINFCNIDFIKEKSVSGYLKDYDYILIDFGFKTNHKEIQNCSYIYLVTDKQQHNLARIQNLKYSQEVYLIIKDRIKDKNIVYLLETMKAKGINIKQYYCLYYDDLDKENMIAIQYRNDISFKHQSGQLKDLLNELIIETFNFSKIEAGQAYKKAKRGA</sequence>
<evidence type="ECO:0000313" key="2">
    <source>
        <dbReference type="Proteomes" id="UP000464314"/>
    </source>
</evidence>
<organism evidence="1 2">
    <name type="scientific">Anaerocolumna sedimenticola</name>
    <dbReference type="NCBI Taxonomy" id="2696063"/>
    <lineage>
        <taxon>Bacteria</taxon>
        <taxon>Bacillati</taxon>
        <taxon>Bacillota</taxon>
        <taxon>Clostridia</taxon>
        <taxon>Lachnospirales</taxon>
        <taxon>Lachnospiraceae</taxon>
        <taxon>Anaerocolumna</taxon>
    </lineage>
</organism>